<organism evidence="1 2">
    <name type="scientific">Patiria miniata</name>
    <name type="common">Bat star</name>
    <name type="synonym">Asterina miniata</name>
    <dbReference type="NCBI Taxonomy" id="46514"/>
    <lineage>
        <taxon>Eukaryota</taxon>
        <taxon>Metazoa</taxon>
        <taxon>Echinodermata</taxon>
        <taxon>Eleutherozoa</taxon>
        <taxon>Asterozoa</taxon>
        <taxon>Asteroidea</taxon>
        <taxon>Valvatacea</taxon>
        <taxon>Valvatida</taxon>
        <taxon>Asterinidae</taxon>
        <taxon>Patiria</taxon>
    </lineage>
</organism>
<dbReference type="AlphaFoldDB" id="A0A914BEF9"/>
<dbReference type="GeneID" id="119742409"/>
<dbReference type="EnsemblMetazoa" id="XM_038218327.1">
    <property type="protein sequence ID" value="XP_038074255.1"/>
    <property type="gene ID" value="LOC119742409"/>
</dbReference>
<accession>A0A914BEF9</accession>
<dbReference type="OrthoDB" id="10346138at2759"/>
<dbReference type="Gene3D" id="2.40.128.20">
    <property type="match status" value="1"/>
</dbReference>
<sequence>MTTDFSGTWRSGRSEGWPELLDKLNIPKEKLPSGLKITQLITQTGNTINIKTTNNIDDTMRESTIVVGERFTDRAAGYDIEHTTAWGEEGRLVLSRVTGTGGLTRELTPEGEMLVIHDHEGVVAKSYFTKQ</sequence>
<reference evidence="1" key="1">
    <citation type="submission" date="2022-11" db="UniProtKB">
        <authorList>
            <consortium name="EnsemblMetazoa"/>
        </authorList>
    </citation>
    <scope>IDENTIFICATION</scope>
</reference>
<dbReference type="OMA" id="TMRESTI"/>
<dbReference type="Proteomes" id="UP000887568">
    <property type="component" value="Unplaced"/>
</dbReference>
<dbReference type="SUPFAM" id="SSF50814">
    <property type="entry name" value="Lipocalins"/>
    <property type="match status" value="1"/>
</dbReference>
<keyword evidence="2" id="KW-1185">Reference proteome</keyword>
<dbReference type="RefSeq" id="XP_038074255.1">
    <property type="nucleotide sequence ID" value="XM_038218327.1"/>
</dbReference>
<evidence type="ECO:0000313" key="1">
    <source>
        <dbReference type="EnsemblMetazoa" id="XP_038074255.1"/>
    </source>
</evidence>
<protein>
    <submittedName>
        <fullName evidence="1">Uncharacterized protein</fullName>
    </submittedName>
</protein>
<name>A0A914BEF9_PATMI</name>
<proteinExistence type="predicted"/>
<dbReference type="InterPro" id="IPR012674">
    <property type="entry name" value="Calycin"/>
</dbReference>
<evidence type="ECO:0000313" key="2">
    <source>
        <dbReference type="Proteomes" id="UP000887568"/>
    </source>
</evidence>